<dbReference type="GO" id="GO:0005634">
    <property type="term" value="C:nucleus"/>
    <property type="evidence" value="ECO:0007669"/>
    <property type="project" value="UniProtKB-SubCell"/>
</dbReference>
<dbReference type="SUPFAM" id="SSF51197">
    <property type="entry name" value="Clavaminate synthase-like"/>
    <property type="match status" value="1"/>
</dbReference>
<feature type="domain" description="JmjC" evidence="13">
    <location>
        <begin position="477"/>
        <end position="643"/>
    </location>
</feature>
<evidence type="ECO:0000256" key="10">
    <source>
        <dbReference type="ARBA" id="ARBA00023242"/>
    </source>
</evidence>
<keyword evidence="4" id="KW-0156">Chromatin regulator</keyword>
<dbReference type="EMBL" id="JABCRI010000020">
    <property type="protein sequence ID" value="KAF8388240.1"/>
    <property type="molecule type" value="Genomic_DNA"/>
</dbReference>
<dbReference type="PROSITE" id="PS51184">
    <property type="entry name" value="JMJC"/>
    <property type="match status" value="1"/>
</dbReference>
<evidence type="ECO:0000256" key="1">
    <source>
        <dbReference type="ARBA" id="ARBA00001954"/>
    </source>
</evidence>
<feature type="compositionally biased region" description="Polar residues" evidence="11">
    <location>
        <begin position="961"/>
        <end position="985"/>
    </location>
</feature>
<dbReference type="Pfam" id="PF02373">
    <property type="entry name" value="JmjC"/>
    <property type="match status" value="1"/>
</dbReference>
<keyword evidence="10" id="KW-0539">Nucleus</keyword>
<evidence type="ECO:0000256" key="7">
    <source>
        <dbReference type="ARBA" id="ARBA00023004"/>
    </source>
</evidence>
<dbReference type="PROSITE" id="PS51542">
    <property type="entry name" value="FYRN"/>
    <property type="match status" value="1"/>
</dbReference>
<keyword evidence="7" id="KW-0408">Iron</keyword>
<accession>A0A834YHR5</accession>
<dbReference type="FunFam" id="3.30.160.360:FF:000005">
    <property type="entry name" value="Putative lysine-specific demethylase JMJ16"/>
    <property type="match status" value="1"/>
</dbReference>
<evidence type="ECO:0000256" key="5">
    <source>
        <dbReference type="ARBA" id="ARBA00022964"/>
    </source>
</evidence>
<dbReference type="SMART" id="SM00558">
    <property type="entry name" value="JmjC"/>
    <property type="match status" value="1"/>
</dbReference>
<organism evidence="14 15">
    <name type="scientific">Tetracentron sinense</name>
    <name type="common">Spur-leaf</name>
    <dbReference type="NCBI Taxonomy" id="13715"/>
    <lineage>
        <taxon>Eukaryota</taxon>
        <taxon>Viridiplantae</taxon>
        <taxon>Streptophyta</taxon>
        <taxon>Embryophyta</taxon>
        <taxon>Tracheophyta</taxon>
        <taxon>Spermatophyta</taxon>
        <taxon>Magnoliopsida</taxon>
        <taxon>Trochodendrales</taxon>
        <taxon>Trochodendraceae</taxon>
        <taxon>Tetracentron</taxon>
    </lineage>
</organism>
<dbReference type="OMA" id="CPDCANC"/>
<dbReference type="SMART" id="SM00542">
    <property type="entry name" value="FYRC"/>
    <property type="match status" value="1"/>
</dbReference>
<sequence>MSLGDGNPVPEGLLEKIPSESHSARENSSRAHHAGRNPQTVVEHSMEAGHLVVRTKKDILGTCGVLTAAAQDKFFPSDHRDIWISKLSSQAHSTYKCISRGNCAVLLALKRSGKLIDVVTIDGDRMHRSCVKVEKSEISSVPPGFVSLTSFTLKRVDDNEVMISCMASSGASESRSTQMDTECDINDTAKLTRSLRRRPWINYSQFDNSSDESESEQFDQNLRSKPCLPKGVIRGCLECTNCQKVTARWRPEDACMPVLEEAPVFYPTEEEFRDTLNYIAGIRQRAEPYGICRIIPPSSWKPPCPLKEKNIWENSKFATRIQRVDKLQNRDSLRKMSRIYSNMKRKKRQRVRTGLECEIGNGDIMGPAEAGSYAAQRFGFEPGPEFNLEAFQQYADDFKEQYFCENDKCKDSGGNLTVLQKQLEPSVENIEGEYWRLVEKPTEEIEVLYGADLETGVFGSGFPKVSSQVKCSDCDKQYLKSGWNLNNLPRLPGSVLSFESGDISGVLVPWLYVGMCFSSFCWHVEDHHLYSLNYMHWGAPKIWYGIPGRDSLKLEAAMKKHLPDLFEEQPDLLHKLVTQLSPTILKSEGVPVYRCVQHPREFVLTFPRAYHSGFNCGFNCAEAVNVAPVDWLSFGQNAVELYREQGRKTSISHDKLLLGAARESVRAHWELLLLRKDTLNNLRWKDVCGKDGILAKALKTRVELECMRREYLCTSSQSRKMDISFDATSERECSVCLYDLHMSAVGCQCYPERYVCLNHAKQLCSCGWSAKYFLFRYAVSELNVLVEALEGKLSAIYRWAKLDLGLALSSYVSKDNLQVTGPVGNALSSEKTKLKEQESQDAVTKSVVGSSIPRIVPEIKTPVSQVASLRELKEKELTTAITANSTDILDDNSSQQKEKPSKALLVSKAMNKSSVPCKSSHEKEAADPSFHFREKGFFVAASNLSTPACQLSFEDIELPRGTSSEHNYKRGSTVSSRRNPLSNLASEEPKAKSSLSSGQGNIILLSDDDGEELHGSITNRAMEESFSKHPEVSARLASCDDKVNPCNYQKDKVLDTLETKATVMSEGNDNMLPDVEKEDHSSHSMCQQVGDHKKDETGTHYSFMTLSDTLVGSLPQNLSAGACFEKYIQEIPSARDNCDNNIANTGSHLQHPQPYGSGKPNGEDGKMRLYPHSKLTDSVRPATGSASCAPNNLDRYFRQKGPRIAKVVRRINCNIEPLEYGFVLSGKLWCNSQAIFPKGFRSRVRYLSILDPANTCYYVSEILDAGLPSPLFMVTVEQCPSEVFIHISAARCWDMVRDRVNQEIMKQHKLGRIKLPPLQPPGSLDGLEMFGFSSPTIVQGIEAMDRNRICTEYWKSRAHLRIPLHFQPGNTAGDLNGRIKEEPKDQEAGAVSENCPLAKGVNTVLTGLFRKANPEELHLLYSILRIDKPGVDQGLVSRLFNEAIQNSQDNFFIQSDTI</sequence>
<dbReference type="PANTHER" id="PTHR10694">
    <property type="entry name" value="LYSINE-SPECIFIC DEMETHYLASE"/>
    <property type="match status" value="1"/>
</dbReference>
<dbReference type="GO" id="GO:0000785">
    <property type="term" value="C:chromatin"/>
    <property type="evidence" value="ECO:0007669"/>
    <property type="project" value="TreeGrafter"/>
</dbReference>
<evidence type="ECO:0000256" key="2">
    <source>
        <dbReference type="ARBA" id="ARBA00004123"/>
    </source>
</evidence>
<keyword evidence="9" id="KW-0804">Transcription</keyword>
<feature type="compositionally biased region" description="Basic and acidic residues" evidence="11">
    <location>
        <begin position="13"/>
        <end position="29"/>
    </location>
</feature>
<dbReference type="PROSITE" id="PS51543">
    <property type="entry name" value="FYRC"/>
    <property type="match status" value="1"/>
</dbReference>
<protein>
    <recommendedName>
        <fullName evidence="16">Lysine-specific demethylase JMJ16</fullName>
    </recommendedName>
</protein>
<dbReference type="SMART" id="SM00545">
    <property type="entry name" value="JmjN"/>
    <property type="match status" value="1"/>
</dbReference>
<dbReference type="PANTHER" id="PTHR10694:SF113">
    <property type="entry name" value="PROTEIN JUMONJI"/>
    <property type="match status" value="1"/>
</dbReference>
<evidence type="ECO:0000256" key="3">
    <source>
        <dbReference type="ARBA" id="ARBA00022723"/>
    </source>
</evidence>
<evidence type="ECO:0000256" key="8">
    <source>
        <dbReference type="ARBA" id="ARBA00023015"/>
    </source>
</evidence>
<dbReference type="InterPro" id="IPR003888">
    <property type="entry name" value="FYrich_N"/>
</dbReference>
<keyword evidence="3" id="KW-0479">Metal-binding</keyword>
<dbReference type="InterPro" id="IPR003889">
    <property type="entry name" value="FYrich_C"/>
</dbReference>
<feature type="domain" description="JmjN" evidence="12">
    <location>
        <begin position="262"/>
        <end position="303"/>
    </location>
</feature>
<dbReference type="Gene3D" id="3.30.160.360">
    <property type="match status" value="1"/>
</dbReference>
<dbReference type="InterPro" id="IPR004198">
    <property type="entry name" value="Znf_C5HC2"/>
</dbReference>
<evidence type="ECO:0000256" key="9">
    <source>
        <dbReference type="ARBA" id="ARBA00023163"/>
    </source>
</evidence>
<evidence type="ECO:0000256" key="11">
    <source>
        <dbReference type="SAM" id="MobiDB-lite"/>
    </source>
</evidence>
<dbReference type="OrthoDB" id="1678912at2759"/>
<evidence type="ECO:0000256" key="6">
    <source>
        <dbReference type="ARBA" id="ARBA00023002"/>
    </source>
</evidence>
<proteinExistence type="predicted"/>
<dbReference type="InterPro" id="IPR003349">
    <property type="entry name" value="JmjN"/>
</dbReference>
<gene>
    <name evidence="14" type="ORF">HHK36_026906</name>
</gene>
<comment type="subcellular location">
    <subcellularLocation>
        <location evidence="2">Nucleus</location>
    </subcellularLocation>
</comment>
<keyword evidence="5" id="KW-0223">Dioxygenase</keyword>
<dbReference type="SMART" id="SM00541">
    <property type="entry name" value="FYRN"/>
    <property type="match status" value="1"/>
</dbReference>
<feature type="region of interest" description="Disordered" evidence="11">
    <location>
        <begin position="1143"/>
        <end position="1165"/>
    </location>
</feature>
<evidence type="ECO:0000313" key="15">
    <source>
        <dbReference type="Proteomes" id="UP000655225"/>
    </source>
</evidence>
<dbReference type="Pfam" id="PF05964">
    <property type="entry name" value="FYRN"/>
    <property type="match status" value="1"/>
</dbReference>
<dbReference type="GO" id="GO:0045814">
    <property type="term" value="P:negative regulation of gene expression, epigenetic"/>
    <property type="evidence" value="ECO:0007669"/>
    <property type="project" value="UniProtKB-ARBA"/>
</dbReference>
<dbReference type="Gene3D" id="2.60.120.650">
    <property type="entry name" value="Cupin"/>
    <property type="match status" value="1"/>
</dbReference>
<feature type="region of interest" description="Disordered" evidence="11">
    <location>
        <begin position="961"/>
        <end position="1001"/>
    </location>
</feature>
<comment type="caution">
    <text evidence="14">The sequence shown here is derived from an EMBL/GenBank/DDBJ whole genome shotgun (WGS) entry which is preliminary data.</text>
</comment>
<evidence type="ECO:0000256" key="4">
    <source>
        <dbReference type="ARBA" id="ARBA00022853"/>
    </source>
</evidence>
<feature type="region of interest" description="Disordered" evidence="11">
    <location>
        <begin position="1"/>
        <end position="40"/>
    </location>
</feature>
<evidence type="ECO:0000313" key="14">
    <source>
        <dbReference type="EMBL" id="KAF8388240.1"/>
    </source>
</evidence>
<dbReference type="Pfam" id="PF02928">
    <property type="entry name" value="zf-C5HC2"/>
    <property type="match status" value="1"/>
</dbReference>
<reference evidence="14 15" key="1">
    <citation type="submission" date="2020-04" db="EMBL/GenBank/DDBJ databases">
        <title>Plant Genome Project.</title>
        <authorList>
            <person name="Zhang R.-G."/>
        </authorList>
    </citation>
    <scope>NUCLEOTIDE SEQUENCE [LARGE SCALE GENOMIC DNA]</scope>
    <source>
        <strain evidence="14">YNK0</strain>
        <tissue evidence="14">Leaf</tissue>
    </source>
</reference>
<dbReference type="PROSITE" id="PS51183">
    <property type="entry name" value="JMJN"/>
    <property type="match status" value="1"/>
</dbReference>
<keyword evidence="8" id="KW-0805">Transcription regulation</keyword>
<dbReference type="InterPro" id="IPR003347">
    <property type="entry name" value="JmjC_dom"/>
</dbReference>
<dbReference type="Pfam" id="PF05965">
    <property type="entry name" value="FYRC"/>
    <property type="match status" value="1"/>
</dbReference>
<name>A0A834YHR5_TETSI</name>
<dbReference type="GO" id="GO:0046872">
    <property type="term" value="F:metal ion binding"/>
    <property type="evidence" value="ECO:0007669"/>
    <property type="project" value="UniProtKB-KW"/>
</dbReference>
<keyword evidence="6" id="KW-0560">Oxidoreductase</keyword>
<dbReference type="Pfam" id="PF02375">
    <property type="entry name" value="JmjN"/>
    <property type="match status" value="1"/>
</dbReference>
<evidence type="ECO:0000259" key="12">
    <source>
        <dbReference type="PROSITE" id="PS51183"/>
    </source>
</evidence>
<keyword evidence="15" id="KW-1185">Reference proteome</keyword>
<dbReference type="Proteomes" id="UP000655225">
    <property type="component" value="Unassembled WGS sequence"/>
</dbReference>
<comment type="cofactor">
    <cofactor evidence="1">
        <name>Fe(2+)</name>
        <dbReference type="ChEBI" id="CHEBI:29033"/>
    </cofactor>
</comment>
<dbReference type="GO" id="GO:0034647">
    <property type="term" value="F:histone H3K4me/H3K4me2/H3K4me3 demethylase activity"/>
    <property type="evidence" value="ECO:0007669"/>
    <property type="project" value="TreeGrafter"/>
</dbReference>
<evidence type="ECO:0008006" key="16">
    <source>
        <dbReference type="Google" id="ProtNLM"/>
    </source>
</evidence>
<evidence type="ECO:0000259" key="13">
    <source>
        <dbReference type="PROSITE" id="PS51184"/>
    </source>
</evidence>